<dbReference type="EMBL" id="CP041764">
    <property type="protein sequence ID" value="QHA88002.1"/>
    <property type="molecule type" value="Genomic_DNA"/>
</dbReference>
<evidence type="ECO:0000256" key="1">
    <source>
        <dbReference type="SAM" id="Phobius"/>
    </source>
</evidence>
<sequence>MTSDKFNRRVKLCQLIISVAMPLAIGFSGYFIQLRIGETQPHQTVLKDVSSKLADRRLLICDQIKHPLNDIYYYIEEVGDWEGLSAPKIRQIRSNLNNIMCSNRAIWSLEVFCLYINYMDDVAFEVNHGNNCARIGAELNPERRIHESGDDVDKLLAGEKNLNTRMFIVVLMSHLQKIFHSGF</sequence>
<evidence type="ECO:0000313" key="3">
    <source>
        <dbReference type="Proteomes" id="UP000430368"/>
    </source>
</evidence>
<name>A0ABX6GP46_9GAMM</name>
<feature type="transmembrane region" description="Helical" evidence="1">
    <location>
        <begin position="12"/>
        <end position="32"/>
    </location>
</feature>
<keyword evidence="1" id="KW-0472">Membrane</keyword>
<evidence type="ECO:0000313" key="2">
    <source>
        <dbReference type="EMBL" id="QHA88002.1"/>
    </source>
</evidence>
<gene>
    <name evidence="2" type="ORF">FO014_14100</name>
</gene>
<reference evidence="2 3" key="1">
    <citation type="submission" date="2019-07" db="EMBL/GenBank/DDBJ databases">
        <title>Serratia dokdonensis sp. nov., an elicitor of systemic resistance in Nicotiana Tabacum.</title>
        <authorList>
            <person name="Son J.-S."/>
            <person name="Hwang Y.-J."/>
            <person name="Lee S.-Y."/>
            <person name="Ghim S.-Y."/>
        </authorList>
    </citation>
    <scope>NUCLEOTIDE SEQUENCE [LARGE SCALE GENOMIC DNA]</scope>
    <source>
        <strain evidence="2 3">KUDC3025</strain>
    </source>
</reference>
<organism evidence="2 3">
    <name type="scientific">Serratia rhizosphaerae</name>
    <dbReference type="NCBI Taxonomy" id="2597702"/>
    <lineage>
        <taxon>Bacteria</taxon>
        <taxon>Pseudomonadati</taxon>
        <taxon>Pseudomonadota</taxon>
        <taxon>Gammaproteobacteria</taxon>
        <taxon>Enterobacterales</taxon>
        <taxon>Yersiniaceae</taxon>
        <taxon>Serratia</taxon>
    </lineage>
</organism>
<proteinExistence type="predicted"/>
<dbReference type="RefSeq" id="WP_160029971.1">
    <property type="nucleotide sequence ID" value="NZ_CP041764.1"/>
</dbReference>
<keyword evidence="1" id="KW-1133">Transmembrane helix</keyword>
<protein>
    <submittedName>
        <fullName evidence="2">Uncharacterized protein</fullName>
    </submittedName>
</protein>
<keyword evidence="3" id="KW-1185">Reference proteome</keyword>
<dbReference type="Proteomes" id="UP000430368">
    <property type="component" value="Chromosome"/>
</dbReference>
<keyword evidence="1" id="KW-0812">Transmembrane</keyword>
<accession>A0ABX6GP46</accession>